<keyword evidence="2" id="KW-0418">Kinase</keyword>
<dbReference type="Pfam" id="PF01636">
    <property type="entry name" value="APH"/>
    <property type="match status" value="1"/>
</dbReference>
<dbReference type="Gene3D" id="3.90.1200.10">
    <property type="match status" value="1"/>
</dbReference>
<dbReference type="InterPro" id="IPR011009">
    <property type="entry name" value="Kinase-like_dom_sf"/>
</dbReference>
<protein>
    <submittedName>
        <fullName evidence="2">Kinase-like domain-containing protein</fullName>
    </submittedName>
</protein>
<dbReference type="GO" id="GO:0016301">
    <property type="term" value="F:kinase activity"/>
    <property type="evidence" value="ECO:0007669"/>
    <property type="project" value="UniProtKB-KW"/>
</dbReference>
<reference evidence="2" key="1">
    <citation type="journal article" date="2023" name="Mol. Phylogenet. Evol.">
        <title>Genome-scale phylogeny and comparative genomics of the fungal order Sordariales.</title>
        <authorList>
            <person name="Hensen N."/>
            <person name="Bonometti L."/>
            <person name="Westerberg I."/>
            <person name="Brannstrom I.O."/>
            <person name="Guillou S."/>
            <person name="Cros-Aarteil S."/>
            <person name="Calhoun S."/>
            <person name="Haridas S."/>
            <person name="Kuo A."/>
            <person name="Mondo S."/>
            <person name="Pangilinan J."/>
            <person name="Riley R."/>
            <person name="LaButti K."/>
            <person name="Andreopoulos B."/>
            <person name="Lipzen A."/>
            <person name="Chen C."/>
            <person name="Yan M."/>
            <person name="Daum C."/>
            <person name="Ng V."/>
            <person name="Clum A."/>
            <person name="Steindorff A."/>
            <person name="Ohm R.A."/>
            <person name="Martin F."/>
            <person name="Silar P."/>
            <person name="Natvig D.O."/>
            <person name="Lalanne C."/>
            <person name="Gautier V."/>
            <person name="Ament-Velasquez S.L."/>
            <person name="Kruys A."/>
            <person name="Hutchinson M.I."/>
            <person name="Powell A.J."/>
            <person name="Barry K."/>
            <person name="Miller A.N."/>
            <person name="Grigoriev I.V."/>
            <person name="Debuchy R."/>
            <person name="Gladieux P."/>
            <person name="Hiltunen Thoren M."/>
            <person name="Johannesson H."/>
        </authorList>
    </citation>
    <scope>NUCLEOTIDE SEQUENCE</scope>
    <source>
        <strain evidence="2">PSN243</strain>
    </source>
</reference>
<dbReference type="AlphaFoldDB" id="A0AAV9GKR2"/>
<dbReference type="EMBL" id="MU865941">
    <property type="protein sequence ID" value="KAK4448769.1"/>
    <property type="molecule type" value="Genomic_DNA"/>
</dbReference>
<name>A0AAV9GKR2_9PEZI</name>
<dbReference type="Proteomes" id="UP001321760">
    <property type="component" value="Unassembled WGS sequence"/>
</dbReference>
<dbReference type="InterPro" id="IPR002575">
    <property type="entry name" value="Aminoglycoside_PTrfase"/>
</dbReference>
<evidence type="ECO:0000313" key="3">
    <source>
        <dbReference type="Proteomes" id="UP001321760"/>
    </source>
</evidence>
<accession>A0AAV9GKR2</accession>
<feature type="domain" description="Aminoglycoside phosphotransferase" evidence="1">
    <location>
        <begin position="122"/>
        <end position="278"/>
    </location>
</feature>
<gene>
    <name evidence="2" type="ORF">QBC34DRAFT_102597</name>
</gene>
<dbReference type="SUPFAM" id="SSF56112">
    <property type="entry name" value="Protein kinase-like (PK-like)"/>
    <property type="match status" value="1"/>
</dbReference>
<evidence type="ECO:0000259" key="1">
    <source>
        <dbReference type="Pfam" id="PF01636"/>
    </source>
</evidence>
<evidence type="ECO:0000313" key="2">
    <source>
        <dbReference type="EMBL" id="KAK4448769.1"/>
    </source>
</evidence>
<keyword evidence="2" id="KW-0808">Transferase</keyword>
<dbReference type="Gene3D" id="3.30.200.20">
    <property type="entry name" value="Phosphorylase Kinase, domain 1"/>
    <property type="match status" value="1"/>
</dbReference>
<comment type="caution">
    <text evidence="2">The sequence shown here is derived from an EMBL/GenBank/DDBJ whole genome shotgun (WGS) entry which is preliminary data.</text>
</comment>
<proteinExistence type="predicted"/>
<keyword evidence="3" id="KW-1185">Reference proteome</keyword>
<sequence length="369" mass="40660">MPPLPENIDQILAAVKSELSGTAFSCEELIPLSGGNANYVFCAKLASPLEGGISQVLIKHGEGYLSGNTSFQLPTSRCAIESKSLASLGGLSPAGDGWFSVRTPKLYHFNPERNTQIQEYLPNGVDLKSYALKHFEPHTSLTKKVQCVELGRALGRWLRHFHEWAGRSSEFRRNAAENTALQRLKHSTYYDYLVQMVDKFPDVLSKERGVFESVKVMSEREIEDDSVLQPVHADFWTGNVLLPDAAIEGPVGTSVFVVDWEVTSLGVRVRDVGQMMAELYMLQLFKQIDAGGWMVEGLLAGYGKLSEDEAFRIAIHVGCHLIVIGGTVPGWGSSEHVDRVVAVGRDMIVNGWARNKGSFEGTVLGNMFL</sequence>
<reference evidence="2" key="2">
    <citation type="submission" date="2023-05" db="EMBL/GenBank/DDBJ databases">
        <authorList>
            <consortium name="Lawrence Berkeley National Laboratory"/>
            <person name="Steindorff A."/>
            <person name="Hensen N."/>
            <person name="Bonometti L."/>
            <person name="Westerberg I."/>
            <person name="Brannstrom I.O."/>
            <person name="Guillou S."/>
            <person name="Cros-Aarteil S."/>
            <person name="Calhoun S."/>
            <person name="Haridas S."/>
            <person name="Kuo A."/>
            <person name="Mondo S."/>
            <person name="Pangilinan J."/>
            <person name="Riley R."/>
            <person name="Labutti K."/>
            <person name="Andreopoulos B."/>
            <person name="Lipzen A."/>
            <person name="Chen C."/>
            <person name="Yanf M."/>
            <person name="Daum C."/>
            <person name="Ng V."/>
            <person name="Clum A."/>
            <person name="Ohm R."/>
            <person name="Martin F."/>
            <person name="Silar P."/>
            <person name="Natvig D."/>
            <person name="Lalanne C."/>
            <person name="Gautier V."/>
            <person name="Ament-Velasquez S.L."/>
            <person name="Kruys A."/>
            <person name="Hutchinson M.I."/>
            <person name="Powell A.J."/>
            <person name="Barry K."/>
            <person name="Miller A.N."/>
            <person name="Grigoriev I.V."/>
            <person name="Debuchy R."/>
            <person name="Gladieux P."/>
            <person name="Thoren M.H."/>
            <person name="Johannesson H."/>
        </authorList>
    </citation>
    <scope>NUCLEOTIDE SEQUENCE</scope>
    <source>
        <strain evidence="2">PSN243</strain>
    </source>
</reference>
<organism evidence="2 3">
    <name type="scientific">Podospora aff. communis PSN243</name>
    <dbReference type="NCBI Taxonomy" id="3040156"/>
    <lineage>
        <taxon>Eukaryota</taxon>
        <taxon>Fungi</taxon>
        <taxon>Dikarya</taxon>
        <taxon>Ascomycota</taxon>
        <taxon>Pezizomycotina</taxon>
        <taxon>Sordariomycetes</taxon>
        <taxon>Sordariomycetidae</taxon>
        <taxon>Sordariales</taxon>
        <taxon>Podosporaceae</taxon>
        <taxon>Podospora</taxon>
    </lineage>
</organism>